<proteinExistence type="predicted"/>
<feature type="transmembrane region" description="Helical" evidence="1">
    <location>
        <begin position="72"/>
        <end position="90"/>
    </location>
</feature>
<evidence type="ECO:0000313" key="2">
    <source>
        <dbReference type="EMBL" id="MFD1800015.1"/>
    </source>
</evidence>
<evidence type="ECO:0000313" key="3">
    <source>
        <dbReference type="Proteomes" id="UP001597285"/>
    </source>
</evidence>
<organism evidence="2 3">
    <name type="scientific">Carnobacterium antarcticum</name>
    <dbReference type="NCBI Taxonomy" id="2126436"/>
    <lineage>
        <taxon>Bacteria</taxon>
        <taxon>Bacillati</taxon>
        <taxon>Bacillota</taxon>
        <taxon>Bacilli</taxon>
        <taxon>Lactobacillales</taxon>
        <taxon>Carnobacteriaceae</taxon>
        <taxon>Carnobacterium</taxon>
    </lineage>
</organism>
<keyword evidence="3" id="KW-1185">Reference proteome</keyword>
<sequence>MKTKNIVTNAIVAALYVAVTGILAPISFGALQFRVAEIFNHLVVFNRKYIIGIVGGVFISNLFFSTMVGYDLVFGVGHSLLSLLIASGLIRKVPNIWGKMAINTAVFTIVSALIAWELNLAFGVPFWFGYLTVGIGEIGVMAIGAPVMKYLDSKIHFSERIEG</sequence>
<dbReference type="EMBL" id="JBHUFF010000017">
    <property type="protein sequence ID" value="MFD1800015.1"/>
    <property type="molecule type" value="Genomic_DNA"/>
</dbReference>
<dbReference type="Proteomes" id="UP001597285">
    <property type="component" value="Unassembled WGS sequence"/>
</dbReference>
<reference evidence="3" key="1">
    <citation type="journal article" date="2019" name="Int. J. Syst. Evol. Microbiol.">
        <title>The Global Catalogue of Microorganisms (GCM) 10K type strain sequencing project: providing services to taxonomists for standard genome sequencing and annotation.</title>
        <authorList>
            <consortium name="The Broad Institute Genomics Platform"/>
            <consortium name="The Broad Institute Genome Sequencing Center for Infectious Disease"/>
            <person name="Wu L."/>
            <person name="Ma J."/>
        </authorList>
    </citation>
    <scope>NUCLEOTIDE SEQUENCE [LARGE SCALE GENOMIC DNA]</scope>
    <source>
        <strain evidence="3">KCTC 42143</strain>
    </source>
</reference>
<comment type="caution">
    <text evidence="2">The sequence shown here is derived from an EMBL/GenBank/DDBJ whole genome shotgun (WGS) entry which is preliminary data.</text>
</comment>
<feature type="transmembrane region" description="Helical" evidence="1">
    <location>
        <begin position="102"/>
        <end position="122"/>
    </location>
</feature>
<protein>
    <submittedName>
        <fullName evidence="2">QueT transporter family protein</fullName>
    </submittedName>
</protein>
<gene>
    <name evidence="2" type="ORF">ACFSBK_09160</name>
</gene>
<keyword evidence="1" id="KW-0812">Transmembrane</keyword>
<evidence type="ECO:0000256" key="1">
    <source>
        <dbReference type="SAM" id="Phobius"/>
    </source>
</evidence>
<dbReference type="Pfam" id="PF06177">
    <property type="entry name" value="QueT"/>
    <property type="match status" value="1"/>
</dbReference>
<dbReference type="PANTHER" id="PTHR40044">
    <property type="entry name" value="INTEGRAL MEMBRANE PROTEIN-RELATED"/>
    <property type="match status" value="1"/>
</dbReference>
<feature type="transmembrane region" description="Helical" evidence="1">
    <location>
        <begin position="49"/>
        <end position="66"/>
    </location>
</feature>
<feature type="transmembrane region" description="Helical" evidence="1">
    <location>
        <begin position="128"/>
        <end position="151"/>
    </location>
</feature>
<keyword evidence="1" id="KW-0472">Membrane</keyword>
<name>A0ABW4NNK1_9LACT</name>
<keyword evidence="1" id="KW-1133">Transmembrane helix</keyword>
<dbReference type="PANTHER" id="PTHR40044:SF1">
    <property type="entry name" value="INTEGRAL MEMBRANE PROTEIN"/>
    <property type="match status" value="1"/>
</dbReference>
<accession>A0ABW4NNK1</accession>
<dbReference type="PIRSF" id="PIRSF031501">
    <property type="entry name" value="QueT"/>
    <property type="match status" value="1"/>
</dbReference>
<dbReference type="RefSeq" id="WP_058919798.1">
    <property type="nucleotide sequence ID" value="NZ_JBHSQC010000023.1"/>
</dbReference>
<dbReference type="InterPro" id="IPR010387">
    <property type="entry name" value="QueT"/>
</dbReference>
<feature type="transmembrane region" description="Helical" evidence="1">
    <location>
        <begin position="6"/>
        <end position="28"/>
    </location>
</feature>